<dbReference type="RefSeq" id="WP_126022296.1">
    <property type="nucleotide sequence ID" value="NZ_RXFT01000005.1"/>
</dbReference>
<sequence length="217" mass="23484">MSAADFLFSPEVQKLLTVLYAAPADEQFPTAELARRARLAEPEATATVGHLVSSGIVKRQAAKAEQPETIRIDRSFVFHDQLRSIALRSFAAAEPIRSMLRSRFKDSVVRAFVLGEDEQGTLELLVAHGQLVPDEAAMTAACQKLSKSMGRHLKVHVVPLTRLNGMQPRDPLASKLAAATVHEIIALGDTKAALPVERGGLLQAARKRLATLGRPPA</sequence>
<evidence type="ECO:0000313" key="1">
    <source>
        <dbReference type="EMBL" id="RUR68142.1"/>
    </source>
</evidence>
<evidence type="ECO:0000313" key="2">
    <source>
        <dbReference type="Proteomes" id="UP000281118"/>
    </source>
</evidence>
<dbReference type="Proteomes" id="UP000281118">
    <property type="component" value="Unassembled WGS sequence"/>
</dbReference>
<comment type="caution">
    <text evidence="1">The sequence shown here is derived from an EMBL/GenBank/DDBJ whole genome shotgun (WGS) entry which is preliminary data.</text>
</comment>
<proteinExistence type="predicted"/>
<dbReference type="OrthoDB" id="8223306at2"/>
<accession>A0A3S0ZNQ1</accession>
<dbReference type="AlphaFoldDB" id="A0A3S0ZNQ1"/>
<name>A0A3S0ZNQ1_9BURK</name>
<gene>
    <name evidence="1" type="ORF">EJP67_13860</name>
</gene>
<organism evidence="1 2">
    <name type="scientific">Variovorax guangxiensis</name>
    <dbReference type="NCBI Taxonomy" id="1775474"/>
    <lineage>
        <taxon>Bacteria</taxon>
        <taxon>Pseudomonadati</taxon>
        <taxon>Pseudomonadota</taxon>
        <taxon>Betaproteobacteria</taxon>
        <taxon>Burkholderiales</taxon>
        <taxon>Comamonadaceae</taxon>
        <taxon>Variovorax</taxon>
    </lineage>
</organism>
<reference evidence="1 2" key="1">
    <citation type="submission" date="2018-12" db="EMBL/GenBank/DDBJ databases">
        <title>The genome sequences of Variovorax guangxiensis DSM 27352.</title>
        <authorList>
            <person name="Gao J."/>
            <person name="Sun J."/>
        </authorList>
    </citation>
    <scope>NUCLEOTIDE SEQUENCE [LARGE SCALE GENOMIC DNA]</scope>
    <source>
        <strain evidence="1 2">DSM 27352</strain>
    </source>
</reference>
<protein>
    <submittedName>
        <fullName evidence="1">Uncharacterized protein</fullName>
    </submittedName>
</protein>
<dbReference type="EMBL" id="RXFT01000005">
    <property type="protein sequence ID" value="RUR68142.1"/>
    <property type="molecule type" value="Genomic_DNA"/>
</dbReference>